<sequence length="82" mass="9043">MRDSSGITLAKTSAETAIILDLSQSLFKNKFISDLSKQIPYNIHETRQVWAKNTEAGSVVVVTEESASEIDLPSASTHKFLF</sequence>
<proteinExistence type="predicted"/>
<reference evidence="1 2" key="1">
    <citation type="submission" date="2021-06" db="EMBL/GenBank/DDBJ databases">
        <title>A haploid diamondback moth (Plutella xylostella L.) genome assembly resolves 31 chromosomes and identifies a diamide resistance mutation.</title>
        <authorList>
            <person name="Ward C.M."/>
            <person name="Perry K.D."/>
            <person name="Baker G."/>
            <person name="Powis K."/>
            <person name="Heckel D.G."/>
            <person name="Baxter S.W."/>
        </authorList>
    </citation>
    <scope>NUCLEOTIDE SEQUENCE [LARGE SCALE GENOMIC DNA]</scope>
    <source>
        <strain evidence="1 2">LV</strain>
        <tissue evidence="1">Single pupa</tissue>
    </source>
</reference>
<evidence type="ECO:0000313" key="1">
    <source>
        <dbReference type="EMBL" id="KAG7302344.1"/>
    </source>
</evidence>
<dbReference type="Proteomes" id="UP000823941">
    <property type="component" value="Chromosome 18"/>
</dbReference>
<organism evidence="1 2">
    <name type="scientific">Plutella xylostella</name>
    <name type="common">Diamondback moth</name>
    <name type="synonym">Plutella maculipennis</name>
    <dbReference type="NCBI Taxonomy" id="51655"/>
    <lineage>
        <taxon>Eukaryota</taxon>
        <taxon>Metazoa</taxon>
        <taxon>Ecdysozoa</taxon>
        <taxon>Arthropoda</taxon>
        <taxon>Hexapoda</taxon>
        <taxon>Insecta</taxon>
        <taxon>Pterygota</taxon>
        <taxon>Neoptera</taxon>
        <taxon>Endopterygota</taxon>
        <taxon>Lepidoptera</taxon>
        <taxon>Glossata</taxon>
        <taxon>Ditrysia</taxon>
        <taxon>Yponomeutoidea</taxon>
        <taxon>Plutellidae</taxon>
        <taxon>Plutella</taxon>
    </lineage>
</organism>
<name>A0ABQ7QC38_PLUXY</name>
<comment type="caution">
    <text evidence="1">The sequence shown here is derived from an EMBL/GenBank/DDBJ whole genome shotgun (WGS) entry which is preliminary data.</text>
</comment>
<evidence type="ECO:0000313" key="2">
    <source>
        <dbReference type="Proteomes" id="UP000823941"/>
    </source>
</evidence>
<accession>A0ABQ7QC38</accession>
<protein>
    <submittedName>
        <fullName evidence="1">Uncharacterized protein</fullName>
    </submittedName>
</protein>
<keyword evidence="2" id="KW-1185">Reference proteome</keyword>
<gene>
    <name evidence="1" type="ORF">JYU34_013844</name>
</gene>
<dbReference type="EMBL" id="JAHIBW010000018">
    <property type="protein sequence ID" value="KAG7302344.1"/>
    <property type="molecule type" value="Genomic_DNA"/>
</dbReference>